<comment type="caution">
    <text evidence="7">The sequence shown here is derived from an EMBL/GenBank/DDBJ whole genome shotgun (WGS) entry which is preliminary data.</text>
</comment>
<feature type="compositionally biased region" description="Basic and acidic residues" evidence="4">
    <location>
        <begin position="446"/>
        <end position="465"/>
    </location>
</feature>
<evidence type="ECO:0000256" key="4">
    <source>
        <dbReference type="SAM" id="MobiDB-lite"/>
    </source>
</evidence>
<dbReference type="InterPro" id="IPR045058">
    <property type="entry name" value="GIMA/IAN/Toc"/>
</dbReference>
<evidence type="ECO:0000256" key="1">
    <source>
        <dbReference type="ARBA" id="ARBA00008535"/>
    </source>
</evidence>
<dbReference type="Gene3D" id="3.40.50.300">
    <property type="entry name" value="P-loop containing nucleotide triphosphate hydrolases"/>
    <property type="match status" value="2"/>
</dbReference>
<reference evidence="7" key="1">
    <citation type="submission" date="2020-07" db="EMBL/GenBank/DDBJ databases">
        <title>Clarias magur genome sequencing, assembly and annotation.</title>
        <authorList>
            <person name="Kushwaha B."/>
            <person name="Kumar R."/>
            <person name="Das P."/>
            <person name="Joshi C.G."/>
            <person name="Kumar D."/>
            <person name="Nagpure N.S."/>
            <person name="Pandey M."/>
            <person name="Agarwal S."/>
            <person name="Srivastava S."/>
            <person name="Singh M."/>
            <person name="Sahoo L."/>
            <person name="Jayasankar P."/>
            <person name="Meher P.K."/>
            <person name="Koringa P.G."/>
            <person name="Iquebal M.A."/>
            <person name="Das S.P."/>
            <person name="Bit A."/>
            <person name="Patnaik S."/>
            <person name="Patel N."/>
            <person name="Shah T.M."/>
            <person name="Hinsu A."/>
            <person name="Jena J.K."/>
        </authorList>
    </citation>
    <scope>NUCLEOTIDE SEQUENCE</scope>
    <source>
        <strain evidence="7">CIFAMagur01</strain>
        <tissue evidence="7">Testis</tissue>
    </source>
</reference>
<accession>A0A8J4UBB4</accession>
<feature type="transmembrane region" description="Helical" evidence="5">
    <location>
        <begin position="538"/>
        <end position="559"/>
    </location>
</feature>
<evidence type="ECO:0000313" key="7">
    <source>
        <dbReference type="EMBL" id="KAF5905023.1"/>
    </source>
</evidence>
<dbReference type="Proteomes" id="UP000727407">
    <property type="component" value="Unassembled WGS sequence"/>
</dbReference>
<evidence type="ECO:0000256" key="5">
    <source>
        <dbReference type="SAM" id="Phobius"/>
    </source>
</evidence>
<evidence type="ECO:0000313" key="8">
    <source>
        <dbReference type="Proteomes" id="UP000727407"/>
    </source>
</evidence>
<feature type="domain" description="AIG1-type G" evidence="6">
    <location>
        <begin position="240"/>
        <end position="441"/>
    </location>
</feature>
<feature type="compositionally biased region" description="Basic and acidic residues" evidence="4">
    <location>
        <begin position="511"/>
        <end position="531"/>
    </location>
</feature>
<dbReference type="PANTHER" id="PTHR10903">
    <property type="entry name" value="GTPASE, IMAP FAMILY MEMBER-RELATED"/>
    <property type="match status" value="1"/>
</dbReference>
<evidence type="ECO:0000259" key="6">
    <source>
        <dbReference type="PROSITE" id="PS51720"/>
    </source>
</evidence>
<feature type="region of interest" description="Disordered" evidence="4">
    <location>
        <begin position="444"/>
        <end position="531"/>
    </location>
</feature>
<keyword evidence="5" id="KW-0472">Membrane</keyword>
<sequence>RRIVLLGKAGAGKDRLVRLILGDTKLKEECEECSVYEGEHAGRKVCIVDAPGWDSTSIDKTAKKIKNEITQSVTLCAPGPHALILVLSINTDDLPSVNELKSAWQHMELLSERVWNYTMVLFLCDGDVEESTMNDNIQNAEKLLQKCRGRHYVMRQKNLETEVNEFLKEIDSMVEKNIRNSKVKESSDFFLPQVYYDIMQSKMPDNEDPQKNTDKRQNEDKSEGTDVLRRRRGSLQEIKPNKRRIVLLGKAGAGKDRLVRLILGDTKLKEECEECSVYEGEHAGRKVCIVDAPGWDSTSIDKTAKKIKNEITRSMTLCAPGPHALILVLSINTDDLPSVNELKSAWQHMELLSERVWNYTMVLFLCDGDVEESTMNDHIQNAEKLLQKCRGRHYVMRQKNLETEVNEFLKEIDSMVEENIRNSKVKESSDFFLPQVYYDIMQSKMPDNEDPQKNTDKRQNEDKSEGTVVLRRRRGSLQEIKPNKEIHDEEETDKLKHRRGSLSALPPNMTKRTEDSVGHTDETEAPKSKNPDQLRQSLYIKPVVVIVMAIMGALIGSVVGGPYGTVWA</sequence>
<evidence type="ECO:0000256" key="3">
    <source>
        <dbReference type="ARBA" id="ARBA00023134"/>
    </source>
</evidence>
<dbReference type="InterPro" id="IPR027417">
    <property type="entry name" value="P-loop_NTPase"/>
</dbReference>
<keyword evidence="2" id="KW-0547">Nucleotide-binding</keyword>
<dbReference type="GO" id="GO:0005525">
    <property type="term" value="F:GTP binding"/>
    <property type="evidence" value="ECO:0007669"/>
    <property type="project" value="UniProtKB-KW"/>
</dbReference>
<dbReference type="PROSITE" id="PS51720">
    <property type="entry name" value="G_AIG1"/>
    <property type="match status" value="1"/>
</dbReference>
<dbReference type="PANTHER" id="PTHR10903:SF107">
    <property type="entry name" value="GTPASE IMAP FAMILY MEMBER 4-LIKE-RELATED"/>
    <property type="match status" value="1"/>
</dbReference>
<feature type="non-terminal residue" evidence="7">
    <location>
        <position position="1"/>
    </location>
</feature>
<feature type="compositionally biased region" description="Basic and acidic residues" evidence="4">
    <location>
        <begin position="204"/>
        <end position="228"/>
    </location>
</feature>
<gene>
    <name evidence="7" type="ORF">DAT39_005268</name>
</gene>
<dbReference type="Pfam" id="PF04548">
    <property type="entry name" value="AIG1"/>
    <property type="match status" value="2"/>
</dbReference>
<proteinExistence type="inferred from homology"/>
<keyword evidence="5" id="KW-0812">Transmembrane</keyword>
<keyword evidence="3" id="KW-0342">GTP-binding</keyword>
<dbReference type="SUPFAM" id="SSF52540">
    <property type="entry name" value="P-loop containing nucleoside triphosphate hydrolases"/>
    <property type="match status" value="2"/>
</dbReference>
<comment type="similarity">
    <text evidence="1">Belongs to the TRAFAC class TrmE-Era-EngA-EngB-Septin-like GTPase superfamily. AIG1/Toc34/Toc159-like paraseptin GTPase family. IAN subfamily.</text>
</comment>
<evidence type="ECO:0000256" key="2">
    <source>
        <dbReference type="ARBA" id="ARBA00022741"/>
    </source>
</evidence>
<dbReference type="OrthoDB" id="8954335at2759"/>
<dbReference type="EMBL" id="QNUK01000049">
    <property type="protein sequence ID" value="KAF5905023.1"/>
    <property type="molecule type" value="Genomic_DNA"/>
</dbReference>
<feature type="region of interest" description="Disordered" evidence="4">
    <location>
        <begin position="202"/>
        <end position="234"/>
    </location>
</feature>
<organism evidence="7 8">
    <name type="scientific">Clarias magur</name>
    <name type="common">Asian catfish</name>
    <name type="synonym">Macropteronotus magur</name>
    <dbReference type="NCBI Taxonomy" id="1594786"/>
    <lineage>
        <taxon>Eukaryota</taxon>
        <taxon>Metazoa</taxon>
        <taxon>Chordata</taxon>
        <taxon>Craniata</taxon>
        <taxon>Vertebrata</taxon>
        <taxon>Euteleostomi</taxon>
        <taxon>Actinopterygii</taxon>
        <taxon>Neopterygii</taxon>
        <taxon>Teleostei</taxon>
        <taxon>Ostariophysi</taxon>
        <taxon>Siluriformes</taxon>
        <taxon>Clariidae</taxon>
        <taxon>Clarias</taxon>
    </lineage>
</organism>
<keyword evidence="8" id="KW-1185">Reference proteome</keyword>
<protein>
    <submittedName>
        <fullName evidence="7">GTPase IMAP family member 4-like</fullName>
    </submittedName>
</protein>
<dbReference type="InterPro" id="IPR006703">
    <property type="entry name" value="G_AIG1"/>
</dbReference>
<dbReference type="AlphaFoldDB" id="A0A8J4UBB4"/>
<feature type="non-terminal residue" evidence="7">
    <location>
        <position position="568"/>
    </location>
</feature>
<keyword evidence="5" id="KW-1133">Transmembrane helix</keyword>
<name>A0A8J4UBB4_CLAMG</name>